<gene>
    <name evidence="2" type="ORF">DM860_006813</name>
</gene>
<protein>
    <submittedName>
        <fullName evidence="2">Uncharacterized protein</fullName>
    </submittedName>
</protein>
<name>A0A328E9H4_9ASTE</name>
<dbReference type="Proteomes" id="UP000249390">
    <property type="component" value="Unassembled WGS sequence"/>
</dbReference>
<dbReference type="EMBL" id="NQVE01000027">
    <property type="protein sequence ID" value="RAL53141.1"/>
    <property type="molecule type" value="Genomic_DNA"/>
</dbReference>
<sequence length="151" mass="17030">MKRLPSIVSSLPSDSSSRGDFICSSLDLTHPLSYMDVLIVDDKEVVVRQSGMADPFFLWSESRRDNPQIATRERAADSSRSREITHPPTSSFKVRRRPDADRSGYGRVQFSGRVYANGFLTHRISVLQRFTAFLSRVTNPGLLTEIIEPNV</sequence>
<evidence type="ECO:0000313" key="3">
    <source>
        <dbReference type="Proteomes" id="UP000249390"/>
    </source>
</evidence>
<reference evidence="2 3" key="1">
    <citation type="submission" date="2018-06" db="EMBL/GenBank/DDBJ databases">
        <title>The Genome of Cuscuta australis (Dodder) Provides Insight into the Evolution of Plant Parasitism.</title>
        <authorList>
            <person name="Liu H."/>
        </authorList>
    </citation>
    <scope>NUCLEOTIDE SEQUENCE [LARGE SCALE GENOMIC DNA]</scope>
    <source>
        <strain evidence="3">cv. Yunnan</strain>
        <tissue evidence="2">Vines</tissue>
    </source>
</reference>
<organism evidence="2 3">
    <name type="scientific">Cuscuta australis</name>
    <dbReference type="NCBI Taxonomy" id="267555"/>
    <lineage>
        <taxon>Eukaryota</taxon>
        <taxon>Viridiplantae</taxon>
        <taxon>Streptophyta</taxon>
        <taxon>Embryophyta</taxon>
        <taxon>Tracheophyta</taxon>
        <taxon>Spermatophyta</taxon>
        <taxon>Magnoliopsida</taxon>
        <taxon>eudicotyledons</taxon>
        <taxon>Gunneridae</taxon>
        <taxon>Pentapetalae</taxon>
        <taxon>asterids</taxon>
        <taxon>lamiids</taxon>
        <taxon>Solanales</taxon>
        <taxon>Convolvulaceae</taxon>
        <taxon>Cuscuteae</taxon>
        <taxon>Cuscuta</taxon>
        <taxon>Cuscuta subgen. Grammica</taxon>
        <taxon>Cuscuta sect. Cleistogrammica</taxon>
    </lineage>
</organism>
<comment type="caution">
    <text evidence="2">The sequence shown here is derived from an EMBL/GenBank/DDBJ whole genome shotgun (WGS) entry which is preliminary data.</text>
</comment>
<dbReference type="AlphaFoldDB" id="A0A328E9H4"/>
<proteinExistence type="predicted"/>
<keyword evidence="3" id="KW-1185">Reference proteome</keyword>
<feature type="compositionally biased region" description="Basic and acidic residues" evidence="1">
    <location>
        <begin position="68"/>
        <end position="85"/>
    </location>
</feature>
<evidence type="ECO:0000256" key="1">
    <source>
        <dbReference type="SAM" id="MobiDB-lite"/>
    </source>
</evidence>
<evidence type="ECO:0000313" key="2">
    <source>
        <dbReference type="EMBL" id="RAL53141.1"/>
    </source>
</evidence>
<accession>A0A328E9H4</accession>
<feature type="region of interest" description="Disordered" evidence="1">
    <location>
        <begin position="68"/>
        <end position="101"/>
    </location>
</feature>